<proteinExistence type="predicted"/>
<comment type="caution">
    <text evidence="3">The sequence shown here is derived from an EMBL/GenBank/DDBJ whole genome shotgun (WGS) entry which is preliminary data.</text>
</comment>
<keyword evidence="1" id="KW-0472">Membrane</keyword>
<dbReference type="RefSeq" id="WP_008321702.1">
    <property type="nucleotide sequence ID" value="NZ_AOLN01000018.1"/>
</dbReference>
<evidence type="ECO:0000313" key="3">
    <source>
        <dbReference type="EMBL" id="ELZ91873.1"/>
    </source>
</evidence>
<evidence type="ECO:0000259" key="2">
    <source>
        <dbReference type="Pfam" id="PF26413"/>
    </source>
</evidence>
<dbReference type="Pfam" id="PF26413">
    <property type="entry name" value="DUF8108"/>
    <property type="match status" value="1"/>
</dbReference>
<keyword evidence="4" id="KW-1185">Reference proteome</keyword>
<protein>
    <recommendedName>
        <fullName evidence="2">DUF8108 domain-containing protein</fullName>
    </recommendedName>
</protein>
<reference evidence="3 4" key="1">
    <citation type="journal article" date="2014" name="PLoS Genet.">
        <title>Phylogenetically driven sequencing of extremely halophilic archaea reveals strategies for static and dynamic osmo-response.</title>
        <authorList>
            <person name="Becker E.A."/>
            <person name="Seitzer P.M."/>
            <person name="Tritt A."/>
            <person name="Larsen D."/>
            <person name="Krusor M."/>
            <person name="Yao A.I."/>
            <person name="Wu D."/>
            <person name="Madern D."/>
            <person name="Eisen J.A."/>
            <person name="Darling A.E."/>
            <person name="Facciotti M.T."/>
        </authorList>
    </citation>
    <scope>NUCLEOTIDE SEQUENCE [LARGE SCALE GENOMIC DNA]</scope>
    <source>
        <strain evidence="3 4">ATCC BAA-1512</strain>
    </source>
</reference>
<keyword evidence="1" id="KW-0812">Transmembrane</keyword>
<evidence type="ECO:0000313" key="4">
    <source>
        <dbReference type="Proteomes" id="UP000011550"/>
    </source>
</evidence>
<keyword evidence="1" id="KW-1133">Transmembrane helix</keyword>
<feature type="domain" description="DUF8108" evidence="2">
    <location>
        <begin position="61"/>
        <end position="124"/>
    </location>
</feature>
<accession>M0I7N9</accession>
<evidence type="ECO:0000256" key="1">
    <source>
        <dbReference type="SAM" id="Phobius"/>
    </source>
</evidence>
<name>M0I7N9_9EURY</name>
<dbReference type="AlphaFoldDB" id="M0I7N9"/>
<sequence>MSRPTLLSSTLRRLTVAVSLLTSTLFAFLTAVILVPSLPELGVVFFFPIFWLHCYFPGYVSYSPTTRGRVRDVVTTPKSVRNCTVCGDADARGVVREFSTQLVAAAVPLTTTEHGKNEYCERCFAVEFSPTDSAARSASDATEREELNR</sequence>
<organism evidence="3 4">
    <name type="scientific">Haloferax mucosum ATCC BAA-1512</name>
    <dbReference type="NCBI Taxonomy" id="662479"/>
    <lineage>
        <taxon>Archaea</taxon>
        <taxon>Methanobacteriati</taxon>
        <taxon>Methanobacteriota</taxon>
        <taxon>Stenosarchaea group</taxon>
        <taxon>Halobacteria</taxon>
        <taxon>Halobacteriales</taxon>
        <taxon>Haloferacaceae</taxon>
        <taxon>Haloferax</taxon>
    </lineage>
</organism>
<dbReference type="STRING" id="662479.C440_16214"/>
<feature type="transmembrane region" description="Helical" evidence="1">
    <location>
        <begin position="41"/>
        <end position="62"/>
    </location>
</feature>
<gene>
    <name evidence="3" type="ORF">C440_16214</name>
</gene>
<dbReference type="PATRIC" id="fig|662479.7.peg.3295"/>
<dbReference type="OrthoDB" id="53394at2157"/>
<dbReference type="EMBL" id="AOLN01000018">
    <property type="protein sequence ID" value="ELZ91873.1"/>
    <property type="molecule type" value="Genomic_DNA"/>
</dbReference>
<dbReference type="Proteomes" id="UP000011550">
    <property type="component" value="Unassembled WGS sequence"/>
</dbReference>
<dbReference type="InterPro" id="IPR058421">
    <property type="entry name" value="DUF8108_C"/>
</dbReference>
<feature type="transmembrane region" description="Helical" evidence="1">
    <location>
        <begin position="12"/>
        <end position="35"/>
    </location>
</feature>